<dbReference type="SUPFAM" id="SSF56601">
    <property type="entry name" value="beta-lactamase/transpeptidase-like"/>
    <property type="match status" value="1"/>
</dbReference>
<dbReference type="Pfam" id="PF00905">
    <property type="entry name" value="Transpeptidase"/>
    <property type="match status" value="1"/>
</dbReference>
<dbReference type="RefSeq" id="WP_381261307.1">
    <property type="nucleotide sequence ID" value="NZ_JBHTBI010000050.1"/>
</dbReference>
<dbReference type="Pfam" id="PF21922">
    <property type="entry name" value="PBP_dimer_2"/>
    <property type="match status" value="1"/>
</dbReference>
<comment type="caution">
    <text evidence="4">The sequence shown here is derived from an EMBL/GenBank/DDBJ whole genome shotgun (WGS) entry which is preliminary data.</text>
</comment>
<dbReference type="Gene3D" id="3.40.710.10">
    <property type="entry name" value="DD-peptidase/beta-lactamase superfamily"/>
    <property type="match status" value="1"/>
</dbReference>
<dbReference type="PANTHER" id="PTHR30627">
    <property type="entry name" value="PEPTIDOGLYCAN D,D-TRANSPEPTIDASE"/>
    <property type="match status" value="1"/>
</dbReference>
<dbReference type="EMBL" id="JBHTEC010000001">
    <property type="protein sequence ID" value="MFD0280373.1"/>
    <property type="molecule type" value="Genomic_DNA"/>
</dbReference>
<dbReference type="PROSITE" id="PS51257">
    <property type="entry name" value="PROKAR_LIPOPROTEIN"/>
    <property type="match status" value="1"/>
</dbReference>
<dbReference type="InterPro" id="IPR050515">
    <property type="entry name" value="Beta-lactam/transpept"/>
</dbReference>
<dbReference type="SUPFAM" id="SSF56519">
    <property type="entry name" value="Penicillin binding protein dimerisation domain"/>
    <property type="match status" value="1"/>
</dbReference>
<evidence type="ECO:0000313" key="4">
    <source>
        <dbReference type="EMBL" id="MFD0280373.1"/>
    </source>
</evidence>
<dbReference type="PANTHER" id="PTHR30627:SF24">
    <property type="entry name" value="PENICILLIN-BINDING PROTEIN 4B"/>
    <property type="match status" value="1"/>
</dbReference>
<protein>
    <submittedName>
        <fullName evidence="4">Penicillin-binding transpeptidase domain-containing protein</fullName>
    </submittedName>
</protein>
<organism evidence="4 5">
    <name type="scientific">Streptomyces lutosisoli</name>
    <dbReference type="NCBI Taxonomy" id="2665721"/>
    <lineage>
        <taxon>Bacteria</taxon>
        <taxon>Bacillati</taxon>
        <taxon>Actinomycetota</taxon>
        <taxon>Actinomycetes</taxon>
        <taxon>Kitasatosporales</taxon>
        <taxon>Streptomycetaceae</taxon>
        <taxon>Streptomyces</taxon>
    </lineage>
</organism>
<dbReference type="Gene3D" id="3.90.1310.10">
    <property type="entry name" value="Penicillin-binding protein 2a (Domain 2)"/>
    <property type="match status" value="1"/>
</dbReference>
<accession>A0ABW2V756</accession>
<evidence type="ECO:0000259" key="3">
    <source>
        <dbReference type="Pfam" id="PF21922"/>
    </source>
</evidence>
<evidence type="ECO:0000259" key="2">
    <source>
        <dbReference type="Pfam" id="PF00905"/>
    </source>
</evidence>
<keyword evidence="5" id="KW-1185">Reference proteome</keyword>
<dbReference type="InterPro" id="IPR001460">
    <property type="entry name" value="PCN-bd_Tpept"/>
</dbReference>
<dbReference type="InterPro" id="IPR012338">
    <property type="entry name" value="Beta-lactam/transpept-like"/>
</dbReference>
<sequence length="387" mass="39843">MIRRSLVASGVLALLTGCTGGSGSGTTDTGEAKPSSAPTSAGGYGDILVDGKPVTGSKATANTKFPYQRTYTDGELYAPVTGYRALMYGTTGLESVYDDALAKRSEDVVTTVDPAVQKAAFAALGDSRGAAIALDAKTGELLAVVSTPSYDPTKFSGNTPRDAATWKELNSDSRQPLFNRALREATAPGETFDVVIAAAALEHGLYAGVDERTAGGSGACERASIRTALKNSCDAVFTKMAADLGESQLRETAEKFGFNQSDPKIPVRTNAGTFEGDGITATPLQMVRVTAALADGGRLAAPHLVEGSSTGGAQRIVSAKTAESLRSALQDKTEWTPTDAGEGSPSSWSLAYARKGNGDLVALAVRVTGQNTGAAALVAEKMTRAVS</sequence>
<feature type="domain" description="Penicillin-binding protein transpeptidase" evidence="2">
    <location>
        <begin position="129"/>
        <end position="336"/>
    </location>
</feature>
<dbReference type="InterPro" id="IPR054120">
    <property type="entry name" value="PBPA_dimer"/>
</dbReference>
<evidence type="ECO:0000313" key="5">
    <source>
        <dbReference type="Proteomes" id="UP001596957"/>
    </source>
</evidence>
<proteinExistence type="predicted"/>
<feature type="domain" description="Penicillin binding protein A dimerisation" evidence="3">
    <location>
        <begin position="45"/>
        <end position="109"/>
    </location>
</feature>
<feature type="region of interest" description="Disordered" evidence="1">
    <location>
        <begin position="21"/>
        <end position="43"/>
    </location>
</feature>
<dbReference type="Proteomes" id="UP001596957">
    <property type="component" value="Unassembled WGS sequence"/>
</dbReference>
<reference evidence="5" key="1">
    <citation type="journal article" date="2019" name="Int. J. Syst. Evol. Microbiol.">
        <title>The Global Catalogue of Microorganisms (GCM) 10K type strain sequencing project: providing services to taxonomists for standard genome sequencing and annotation.</title>
        <authorList>
            <consortium name="The Broad Institute Genomics Platform"/>
            <consortium name="The Broad Institute Genome Sequencing Center for Infectious Disease"/>
            <person name="Wu L."/>
            <person name="Ma J."/>
        </authorList>
    </citation>
    <scope>NUCLEOTIDE SEQUENCE [LARGE SCALE GENOMIC DNA]</scope>
    <source>
        <strain evidence="5">CGMCC 4.7198</strain>
    </source>
</reference>
<gene>
    <name evidence="4" type="ORF">ACFQZP_01575</name>
</gene>
<evidence type="ECO:0000256" key="1">
    <source>
        <dbReference type="SAM" id="MobiDB-lite"/>
    </source>
</evidence>
<name>A0ABW2V756_9ACTN</name>
<dbReference type="InterPro" id="IPR036138">
    <property type="entry name" value="PBP_dimer_sf"/>
</dbReference>